<dbReference type="Proteomes" id="UP000031843">
    <property type="component" value="Chromosome secondary"/>
</dbReference>
<accession>A0A0C4YN27</accession>
<dbReference type="EMBL" id="CP010537">
    <property type="protein sequence ID" value="AJG23930.1"/>
    <property type="molecule type" value="Genomic_DNA"/>
</dbReference>
<reference evidence="8 9" key="1">
    <citation type="journal article" date="2015" name="Genome Announc.">
        <title>Complete Genome Sequence of Cupriavidus basilensis 4G11, Isolated from the Oak Ridge Field Research Center Site.</title>
        <authorList>
            <person name="Ray J."/>
            <person name="Waters R.J."/>
            <person name="Skerker J.M."/>
            <person name="Kuehl J.V."/>
            <person name="Price M.N."/>
            <person name="Huang J."/>
            <person name="Chakraborty R."/>
            <person name="Arkin A.P."/>
            <person name="Deutschbauer A."/>
        </authorList>
    </citation>
    <scope>NUCLEOTIDE SEQUENCE [LARGE SCALE GENOMIC DNA]</scope>
    <source>
        <strain evidence="8">4G11</strain>
    </source>
</reference>
<comment type="similarity">
    <text evidence="2">Belongs to the SurE nucleotidase family.</text>
</comment>
<evidence type="ECO:0000256" key="1">
    <source>
        <dbReference type="ARBA" id="ARBA00000815"/>
    </source>
</evidence>
<dbReference type="GO" id="GO:0008253">
    <property type="term" value="F:5'-nucleotidase activity"/>
    <property type="evidence" value="ECO:0007669"/>
    <property type="project" value="UniProtKB-EC"/>
</dbReference>
<dbReference type="STRING" id="68895.RR42_s2348"/>
<name>A0A0C4YN27_9BURK</name>
<dbReference type="PANTHER" id="PTHR30457:SF0">
    <property type="entry name" value="PHOSPHATASE, PUTATIVE (AFU_ORTHOLOGUE AFUA_4G01070)-RELATED"/>
    <property type="match status" value="1"/>
</dbReference>
<feature type="domain" description="Survival protein SurE-like phosphatase/nucleotidase" evidence="7">
    <location>
        <begin position="28"/>
        <end position="209"/>
    </location>
</feature>
<protein>
    <recommendedName>
        <fullName evidence="3">5'-nucleotidase</fullName>
        <ecNumber evidence="3">3.1.3.5</ecNumber>
    </recommendedName>
</protein>
<evidence type="ECO:0000313" key="8">
    <source>
        <dbReference type="EMBL" id="AJG23930.1"/>
    </source>
</evidence>
<dbReference type="Pfam" id="PF01975">
    <property type="entry name" value="SurE"/>
    <property type="match status" value="1"/>
</dbReference>
<sequence>MNMPTLRRTLLLAALLTGAAAPAHALDILLSNDDGYQSTNIRALYARLKQDGHHVVMAAPKRNFSGASASFEYFKPVDVRRDAQDPNVHIVDSTPAVAAMYGLDRVFRDKAPDLVISGPNIGWNTGYLVNLSGTIGVLEIALRRGVPAIAVSADHSEDAPARVAGIVSALVTQLQASGKSPGEALLPPGVGLNVNLPRTNAIRGVMQTVNGDYSPYHMVFVDDMAPHALPGTTLPARPGVVLGDARTQYDGGAARSEGREVERGNITISVIGARLDAPPAQGEAVYQRLSGFVAACEDASGAVCRQAAAAR</sequence>
<dbReference type="KEGG" id="cbw:RR42_s2348"/>
<evidence type="ECO:0000256" key="4">
    <source>
        <dbReference type="ARBA" id="ARBA00022723"/>
    </source>
</evidence>
<gene>
    <name evidence="8" type="ORF">RR42_s2348</name>
</gene>
<proteinExistence type="inferred from homology"/>
<evidence type="ECO:0000256" key="3">
    <source>
        <dbReference type="ARBA" id="ARBA00012643"/>
    </source>
</evidence>
<dbReference type="PANTHER" id="PTHR30457">
    <property type="entry name" value="5'-NUCLEOTIDASE SURE"/>
    <property type="match status" value="1"/>
</dbReference>
<dbReference type="Gene3D" id="3.40.1210.10">
    <property type="entry name" value="Survival protein SurE-like phosphatase/nucleotidase"/>
    <property type="match status" value="1"/>
</dbReference>
<feature type="chain" id="PRO_5002181851" description="5'-nucleotidase" evidence="6">
    <location>
        <begin position="26"/>
        <end position="311"/>
    </location>
</feature>
<keyword evidence="9" id="KW-1185">Reference proteome</keyword>
<dbReference type="InterPro" id="IPR036523">
    <property type="entry name" value="SurE-like_sf"/>
</dbReference>
<dbReference type="GO" id="GO:0046872">
    <property type="term" value="F:metal ion binding"/>
    <property type="evidence" value="ECO:0007669"/>
    <property type="project" value="UniProtKB-KW"/>
</dbReference>
<evidence type="ECO:0000259" key="7">
    <source>
        <dbReference type="Pfam" id="PF01975"/>
    </source>
</evidence>
<dbReference type="RefSeq" id="WP_052495113.1">
    <property type="nucleotide sequence ID" value="NZ_CP010537.1"/>
</dbReference>
<evidence type="ECO:0000256" key="2">
    <source>
        <dbReference type="ARBA" id="ARBA00011062"/>
    </source>
</evidence>
<feature type="signal peptide" evidence="6">
    <location>
        <begin position="1"/>
        <end position="25"/>
    </location>
</feature>
<keyword evidence="4" id="KW-0479">Metal-binding</keyword>
<dbReference type="AlphaFoldDB" id="A0A0C4YN27"/>
<dbReference type="OrthoDB" id="9780815at2"/>
<evidence type="ECO:0000256" key="5">
    <source>
        <dbReference type="ARBA" id="ARBA00022801"/>
    </source>
</evidence>
<evidence type="ECO:0000313" key="9">
    <source>
        <dbReference type="Proteomes" id="UP000031843"/>
    </source>
</evidence>
<evidence type="ECO:0000256" key="6">
    <source>
        <dbReference type="SAM" id="SignalP"/>
    </source>
</evidence>
<keyword evidence="6" id="KW-0732">Signal</keyword>
<organism evidence="8 9">
    <name type="scientific">Cupriavidus basilensis</name>
    <dbReference type="NCBI Taxonomy" id="68895"/>
    <lineage>
        <taxon>Bacteria</taxon>
        <taxon>Pseudomonadati</taxon>
        <taxon>Pseudomonadota</taxon>
        <taxon>Betaproteobacteria</taxon>
        <taxon>Burkholderiales</taxon>
        <taxon>Burkholderiaceae</taxon>
        <taxon>Cupriavidus</taxon>
    </lineage>
</organism>
<keyword evidence="5 8" id="KW-0378">Hydrolase</keyword>
<comment type="catalytic activity">
    <reaction evidence="1">
        <text>a ribonucleoside 5'-phosphate + H2O = a ribonucleoside + phosphate</text>
        <dbReference type="Rhea" id="RHEA:12484"/>
        <dbReference type="ChEBI" id="CHEBI:15377"/>
        <dbReference type="ChEBI" id="CHEBI:18254"/>
        <dbReference type="ChEBI" id="CHEBI:43474"/>
        <dbReference type="ChEBI" id="CHEBI:58043"/>
        <dbReference type="EC" id="3.1.3.5"/>
    </reaction>
</comment>
<dbReference type="InterPro" id="IPR030048">
    <property type="entry name" value="SurE"/>
</dbReference>
<dbReference type="SUPFAM" id="SSF64167">
    <property type="entry name" value="SurE-like"/>
    <property type="match status" value="1"/>
</dbReference>
<dbReference type="EC" id="3.1.3.5" evidence="3"/>
<dbReference type="InterPro" id="IPR002828">
    <property type="entry name" value="SurE-like_Pase/nucleotidase"/>
</dbReference>